<dbReference type="Proteomes" id="UP000035682">
    <property type="component" value="Unplaced"/>
</dbReference>
<dbReference type="OrthoDB" id="5860913at2759"/>
<evidence type="ECO:0000313" key="5">
    <source>
        <dbReference type="WormBase" id="SRAE_0000071900"/>
    </source>
</evidence>
<dbReference type="WormBase" id="SRAE_0000071900">
    <property type="protein sequence ID" value="SRP11164"/>
    <property type="gene ID" value="WBGene00256476"/>
</dbReference>
<accession>A0A090L0E2</accession>
<dbReference type="InterPro" id="IPR000477">
    <property type="entry name" value="RT_dom"/>
</dbReference>
<name>A0A090L0E2_STRRB</name>
<evidence type="ECO:0000313" key="4">
    <source>
        <dbReference type="WBParaSite" id="SRAE_0000071900.1"/>
    </source>
</evidence>
<evidence type="ECO:0000259" key="1">
    <source>
        <dbReference type="Pfam" id="PF00078"/>
    </source>
</evidence>
<dbReference type="Pfam" id="PF00078">
    <property type="entry name" value="RVT_1"/>
    <property type="match status" value="1"/>
</dbReference>
<dbReference type="AlphaFoldDB" id="A0A090L0E2"/>
<proteinExistence type="predicted"/>
<dbReference type="InterPro" id="IPR043128">
    <property type="entry name" value="Rev_trsase/Diguanyl_cyclase"/>
</dbReference>
<keyword evidence="2" id="KW-0808">Transferase</keyword>
<reference evidence="4" key="3">
    <citation type="submission" date="2020-12" db="UniProtKB">
        <authorList>
            <consortium name="WormBaseParasite"/>
        </authorList>
    </citation>
    <scope>IDENTIFICATION</scope>
</reference>
<keyword evidence="2" id="KW-0548">Nucleotidyltransferase</keyword>
<dbReference type="PANTHER" id="PTHR33064:SF29">
    <property type="entry name" value="PEPTIDASE A2 DOMAIN-CONTAINING PROTEIN-RELATED"/>
    <property type="match status" value="1"/>
</dbReference>
<dbReference type="InterPro" id="IPR043502">
    <property type="entry name" value="DNA/RNA_pol_sf"/>
</dbReference>
<feature type="domain" description="Reverse transcriptase" evidence="1">
    <location>
        <begin position="286"/>
        <end position="445"/>
    </location>
</feature>
<keyword evidence="2" id="KW-0695">RNA-directed DNA polymerase</keyword>
<sequence>MNNDWFYDKSTIKKYDKAIHLVRDIAIWNVQYQERRDFREFTKNKGKQYRTLWRGGNSENGVVNGDQKIPNSSVKIVCYHCREEGYKKTTCSKLNVISTSSNGIMISANGIGSVIEKKKIKFHEPSLVEWKEINSAYPAVSNLIYTEVNIHDLDNKIHTVLGMIDNGGQATIVKDEIVKQLKLGDSVRRLNFKIKGFFSNEQVRVKGEITLELSIGKEETIRTNAIIIDDGCIDSNLDIILGVTLKDYVKNIVSCTILKGEVKNKSNRMHLVQCCKIMVQQHNIEIIVIDLRNLNKITIPIPFCSEYFEDIIYKTYDSCETTPKIFSSIDLSQSSYQFQIPECKQKLFGLRFMGRVLTLLRIPQGFKNNPALLTDVLRKVFLNFDVARSSLNWYIDDSLLNSVTYENHIEALVVLLRTLQRLNLKVNIKKSTLARETVKMLGHELHGRNDSITPNVEAKKIIASWKVPSDCRNIKKFLGILGYYLKYLPNQASTLKPLREIVRISKVEEKNGNKSYFKFDDESMQLFVKIKQDFAKAVLYREVNGRIDGYKIHRSSFYCELKAIIWLSRKLKARLLGLHRIRPKWYVDNMLLVGALTKERQEGTLVEF</sequence>
<dbReference type="RefSeq" id="XP_024500810.1">
    <property type="nucleotide sequence ID" value="XM_024646654.1"/>
</dbReference>
<evidence type="ECO:0000313" key="3">
    <source>
        <dbReference type="Proteomes" id="UP000035682"/>
    </source>
</evidence>
<dbReference type="GO" id="GO:0003964">
    <property type="term" value="F:RNA-directed DNA polymerase activity"/>
    <property type="evidence" value="ECO:0007669"/>
    <property type="project" value="UniProtKB-KW"/>
</dbReference>
<dbReference type="GeneID" id="36373973"/>
<evidence type="ECO:0000313" key="2">
    <source>
        <dbReference type="EMBL" id="CEF61602.1"/>
    </source>
</evidence>
<dbReference type="InterPro" id="IPR021109">
    <property type="entry name" value="Peptidase_aspartic_dom_sf"/>
</dbReference>
<dbReference type="SUPFAM" id="SSF56672">
    <property type="entry name" value="DNA/RNA polymerases"/>
    <property type="match status" value="1"/>
</dbReference>
<dbReference type="Gene3D" id="2.40.70.10">
    <property type="entry name" value="Acid Proteases"/>
    <property type="match status" value="1"/>
</dbReference>
<gene>
    <name evidence="2 4 5" type="ORF">SRAE_0000071900</name>
</gene>
<reference evidence="3" key="2">
    <citation type="submission" date="2014-09" db="EMBL/GenBank/DDBJ databases">
        <authorList>
            <person name="Martin A.A."/>
        </authorList>
    </citation>
    <scope>NUCLEOTIDE SEQUENCE</scope>
    <source>
        <strain evidence="3">ED321</strain>
    </source>
</reference>
<dbReference type="PANTHER" id="PTHR33064">
    <property type="entry name" value="POL PROTEIN"/>
    <property type="match status" value="1"/>
</dbReference>
<dbReference type="Gene3D" id="3.30.70.270">
    <property type="match status" value="2"/>
</dbReference>
<keyword evidence="3" id="KW-1185">Reference proteome</keyword>
<protein>
    <submittedName>
        <fullName evidence="2 4">Reverse transcriptase domain-containing protein</fullName>
    </submittedName>
</protein>
<dbReference type="CTD" id="36373973"/>
<dbReference type="WBParaSite" id="SRAE_0000071900.1">
    <property type="protein sequence ID" value="SRAE_0000071900.1"/>
    <property type="gene ID" value="WBGene00256476"/>
</dbReference>
<reference evidence="2" key="1">
    <citation type="submission" date="2014-09" db="EMBL/GenBank/DDBJ databases">
        <authorList>
            <person name="Aslett A.Martin."/>
        </authorList>
    </citation>
    <scope>NUCLEOTIDE SEQUENCE</scope>
    <source>
        <strain evidence="2">ED321 Heterogonic</strain>
    </source>
</reference>
<dbReference type="EMBL" id="LN609419">
    <property type="protein sequence ID" value="CEF61602.1"/>
    <property type="molecule type" value="Genomic_DNA"/>
</dbReference>
<organism evidence="2">
    <name type="scientific">Strongyloides ratti</name>
    <name type="common">Parasitic roundworm</name>
    <dbReference type="NCBI Taxonomy" id="34506"/>
    <lineage>
        <taxon>Eukaryota</taxon>
        <taxon>Metazoa</taxon>
        <taxon>Ecdysozoa</taxon>
        <taxon>Nematoda</taxon>
        <taxon>Chromadorea</taxon>
        <taxon>Rhabditida</taxon>
        <taxon>Tylenchina</taxon>
        <taxon>Panagrolaimomorpha</taxon>
        <taxon>Strongyloidoidea</taxon>
        <taxon>Strongyloididae</taxon>
        <taxon>Strongyloides</taxon>
    </lineage>
</organism>
<dbReference type="InterPro" id="IPR051320">
    <property type="entry name" value="Viral_Replic_Matur_Polypro"/>
</dbReference>